<dbReference type="Proteomes" id="UP000315648">
    <property type="component" value="Unassembled WGS sequence"/>
</dbReference>
<dbReference type="RefSeq" id="WP_144354132.1">
    <property type="nucleotide sequence ID" value="NZ_CBCRVV010000004.1"/>
</dbReference>
<evidence type="ECO:0000259" key="8">
    <source>
        <dbReference type="Pfam" id="PF04321"/>
    </source>
</evidence>
<comment type="catalytic activity">
    <reaction evidence="5">
        <text>dTDP-beta-L-rhamnose + NADP(+) = dTDP-4-dehydro-beta-L-rhamnose + NADPH + H(+)</text>
        <dbReference type="Rhea" id="RHEA:21796"/>
        <dbReference type="ChEBI" id="CHEBI:15378"/>
        <dbReference type="ChEBI" id="CHEBI:57510"/>
        <dbReference type="ChEBI" id="CHEBI:57783"/>
        <dbReference type="ChEBI" id="CHEBI:58349"/>
        <dbReference type="ChEBI" id="CHEBI:62830"/>
        <dbReference type="EC" id="1.1.1.133"/>
    </reaction>
</comment>
<dbReference type="GO" id="GO:0048269">
    <property type="term" value="C:methionine adenosyltransferase complex"/>
    <property type="evidence" value="ECO:0007669"/>
    <property type="project" value="TreeGrafter"/>
</dbReference>
<dbReference type="PANTHER" id="PTHR10491">
    <property type="entry name" value="DTDP-4-DEHYDRORHAMNOSE REDUCTASE"/>
    <property type="match status" value="1"/>
</dbReference>
<feature type="signal peptide" evidence="7">
    <location>
        <begin position="1"/>
        <end position="19"/>
    </location>
</feature>
<proteinExistence type="inferred from homology"/>
<accession>A0A556QGU9</accession>
<gene>
    <name evidence="9" type="ORF">FPL22_16500</name>
</gene>
<reference evidence="9 10" key="1">
    <citation type="submission" date="2019-07" db="EMBL/GenBank/DDBJ databases">
        <title>Description of 53C-WASEF.</title>
        <authorList>
            <person name="Pitt A."/>
            <person name="Hahn M.W."/>
        </authorList>
    </citation>
    <scope>NUCLEOTIDE SEQUENCE [LARGE SCALE GENOMIC DNA]</scope>
    <source>
        <strain evidence="9 10">53C-WASEF</strain>
    </source>
</reference>
<keyword evidence="6" id="KW-0560">Oxidoreductase</keyword>
<protein>
    <recommendedName>
        <fullName evidence="4 6">dTDP-4-dehydrorhamnose reductase</fullName>
        <ecNumber evidence="3 6">1.1.1.133</ecNumber>
    </recommendedName>
</protein>
<comment type="similarity">
    <text evidence="2 6">Belongs to the dTDP-4-dehydrorhamnose reductase family.</text>
</comment>
<dbReference type="EMBL" id="VMBG01000003">
    <property type="protein sequence ID" value="TSJ75859.1"/>
    <property type="molecule type" value="Genomic_DNA"/>
</dbReference>
<evidence type="ECO:0000313" key="9">
    <source>
        <dbReference type="EMBL" id="TSJ75859.1"/>
    </source>
</evidence>
<feature type="chain" id="PRO_5022067879" description="dTDP-4-dehydrorhamnose reductase" evidence="7">
    <location>
        <begin position="20"/>
        <end position="309"/>
    </location>
</feature>
<dbReference type="CDD" id="cd05254">
    <property type="entry name" value="dTDP_HR_like_SDR_e"/>
    <property type="match status" value="1"/>
</dbReference>
<evidence type="ECO:0000256" key="1">
    <source>
        <dbReference type="ARBA" id="ARBA00004781"/>
    </source>
</evidence>
<dbReference type="InterPro" id="IPR029903">
    <property type="entry name" value="RmlD-like-bd"/>
</dbReference>
<dbReference type="GO" id="GO:0048270">
    <property type="term" value="F:methionine adenosyltransferase regulator activity"/>
    <property type="evidence" value="ECO:0007669"/>
    <property type="project" value="TreeGrafter"/>
</dbReference>
<keyword evidence="10" id="KW-1185">Reference proteome</keyword>
<dbReference type="PANTHER" id="PTHR10491:SF4">
    <property type="entry name" value="METHIONINE ADENOSYLTRANSFERASE 2 SUBUNIT BETA"/>
    <property type="match status" value="1"/>
</dbReference>
<feature type="domain" description="RmlD-like substrate binding" evidence="8">
    <location>
        <begin position="1"/>
        <end position="297"/>
    </location>
</feature>
<dbReference type="InterPro" id="IPR036291">
    <property type="entry name" value="NAD(P)-bd_dom_sf"/>
</dbReference>
<comment type="function">
    <text evidence="6">Catalyzes the reduction of dTDP-6-deoxy-L-lyxo-4-hexulose to yield dTDP-L-rhamnose.</text>
</comment>
<evidence type="ECO:0000256" key="3">
    <source>
        <dbReference type="ARBA" id="ARBA00012929"/>
    </source>
</evidence>
<keyword evidence="6" id="KW-0521">NADP</keyword>
<evidence type="ECO:0000256" key="4">
    <source>
        <dbReference type="ARBA" id="ARBA00017099"/>
    </source>
</evidence>
<dbReference type="OrthoDB" id="9803892at2"/>
<comment type="pathway">
    <text evidence="1 6">Carbohydrate biosynthesis; dTDP-L-rhamnose biosynthesis.</text>
</comment>
<comment type="caution">
    <text evidence="9">The sequence shown here is derived from an EMBL/GenBank/DDBJ whole genome shotgun (WGS) entry which is preliminary data.</text>
</comment>
<dbReference type="GO" id="GO:0008831">
    <property type="term" value="F:dTDP-4-dehydrorhamnose reductase activity"/>
    <property type="evidence" value="ECO:0007669"/>
    <property type="project" value="UniProtKB-EC"/>
</dbReference>
<dbReference type="EC" id="1.1.1.133" evidence="3 6"/>
<evidence type="ECO:0000256" key="7">
    <source>
        <dbReference type="SAM" id="SignalP"/>
    </source>
</evidence>
<organism evidence="9 10">
    <name type="scientific">Rariglobus hedericola</name>
    <dbReference type="NCBI Taxonomy" id="2597822"/>
    <lineage>
        <taxon>Bacteria</taxon>
        <taxon>Pseudomonadati</taxon>
        <taxon>Verrucomicrobiota</taxon>
        <taxon>Opitutia</taxon>
        <taxon>Opitutales</taxon>
        <taxon>Opitutaceae</taxon>
        <taxon>Rariglobus</taxon>
    </lineage>
</organism>
<sequence length="309" mass="33226">MKILLTGASGLVGSAFAQAATRRGHQVTGLVGNHPGSVPGLAAQRTADLTDEAALTATVLELFPDAIVNCAAISEPAQCDADPARAQALNVALPATLARLANHLSARLVHLSSEQVFDGTSPAPYTVKSPVKPINLYARQKVESERLVHTAAPDFAITLRAPLLTGNSLTGKRSLHERLFADWSAGKTPKVYTDEFRQPCTASNLSDLMVELLERNDARGVFHWAGADTLSRYELARRIRAHFKLSDTAAPLETITRDGDPRAASKRQASLALDLKPLAGVVKTPIETFAAQLDQFIIPPAYRAWYFSA</sequence>
<dbReference type="AlphaFoldDB" id="A0A556QGU9"/>
<evidence type="ECO:0000256" key="2">
    <source>
        <dbReference type="ARBA" id="ARBA00010944"/>
    </source>
</evidence>
<evidence type="ECO:0000256" key="5">
    <source>
        <dbReference type="ARBA" id="ARBA00048200"/>
    </source>
</evidence>
<dbReference type="GO" id="GO:0019305">
    <property type="term" value="P:dTDP-rhamnose biosynthetic process"/>
    <property type="evidence" value="ECO:0007669"/>
    <property type="project" value="UniProtKB-UniPathway"/>
</dbReference>
<dbReference type="Gene3D" id="3.40.50.720">
    <property type="entry name" value="NAD(P)-binding Rossmann-like Domain"/>
    <property type="match status" value="1"/>
</dbReference>
<dbReference type="GO" id="GO:0006556">
    <property type="term" value="P:S-adenosylmethionine biosynthetic process"/>
    <property type="evidence" value="ECO:0007669"/>
    <property type="project" value="TreeGrafter"/>
</dbReference>
<dbReference type="UniPathway" id="UPA00124"/>
<keyword evidence="7" id="KW-0732">Signal</keyword>
<name>A0A556QGU9_9BACT</name>
<evidence type="ECO:0000313" key="10">
    <source>
        <dbReference type="Proteomes" id="UP000315648"/>
    </source>
</evidence>
<dbReference type="Pfam" id="PF04321">
    <property type="entry name" value="RmlD_sub_bind"/>
    <property type="match status" value="1"/>
</dbReference>
<dbReference type="SUPFAM" id="SSF51735">
    <property type="entry name" value="NAD(P)-binding Rossmann-fold domains"/>
    <property type="match status" value="1"/>
</dbReference>
<dbReference type="InterPro" id="IPR005913">
    <property type="entry name" value="dTDP_dehydrorham_reduct"/>
</dbReference>
<evidence type="ECO:0000256" key="6">
    <source>
        <dbReference type="RuleBase" id="RU364082"/>
    </source>
</evidence>